<feature type="region of interest" description="Disordered" evidence="1">
    <location>
        <begin position="1"/>
        <end position="32"/>
    </location>
</feature>
<evidence type="ECO:0000313" key="4">
    <source>
        <dbReference type="Proteomes" id="UP000078529"/>
    </source>
</evidence>
<evidence type="ECO:0000313" key="3">
    <source>
        <dbReference type="EMBL" id="KTR08003.1"/>
    </source>
</evidence>
<evidence type="ECO:0000256" key="1">
    <source>
        <dbReference type="SAM" id="MobiDB-lite"/>
    </source>
</evidence>
<reference evidence="3 4" key="1">
    <citation type="journal article" date="2016" name="Front. Microbiol.">
        <title>Genomic Resource of Rice Seed Associated Bacteria.</title>
        <authorList>
            <person name="Midha S."/>
            <person name="Bansal K."/>
            <person name="Sharma S."/>
            <person name="Kumar N."/>
            <person name="Patil P.P."/>
            <person name="Chaudhry V."/>
            <person name="Patil P.B."/>
        </authorList>
    </citation>
    <scope>NUCLEOTIDE SEQUENCE [LARGE SCALE GENOMIC DNA]</scope>
    <source>
        <strain evidence="3 4">NS365</strain>
    </source>
</reference>
<dbReference type="PATRIC" id="fig|401562.4.peg.4266"/>
<evidence type="ECO:0008006" key="5">
    <source>
        <dbReference type="Google" id="ProtNLM"/>
    </source>
</evidence>
<dbReference type="InterPro" id="IPR018666">
    <property type="entry name" value="DUF2125"/>
</dbReference>
<feature type="compositionally biased region" description="Basic and acidic residues" evidence="1">
    <location>
        <begin position="11"/>
        <end position="24"/>
    </location>
</feature>
<feature type="transmembrane region" description="Helical" evidence="2">
    <location>
        <begin position="42"/>
        <end position="64"/>
    </location>
</feature>
<gene>
    <name evidence="3" type="ORF">NS365_02030</name>
</gene>
<keyword evidence="4" id="KW-1185">Reference proteome</keyword>
<comment type="caution">
    <text evidence="3">The sequence shown here is derived from an EMBL/GenBank/DDBJ whole genome shotgun (WGS) entry which is preliminary data.</text>
</comment>
<sequence length="367" mass="37778">MKPRAPAGLESGHDASGEKKDETMARSSIPAQAPRRSAAGRVFGWLLALVILLAAIGAGGWYWLAGELDRRIASALDAAAGQGAVVLCENRQVFGFPFRLGLSCDRISVDAQQNGVRLATGALRTAAQVYDPSHIVAELDGPALVDTPDLPPLHLNWTLAQASSTLWTEGLERFSLVMEAPVLSTRNGQEAGAPIASSQHLEAHARQNGAALDLAFTDKAIAATIPGIPPLPPFDLSADLSLDGAAGWLRSGVPAANVSEALRGQAGTIRLLELSLPGGGGAQLSGPFSVSPTGELSGDFRLALENPQAIAGLVGVLVPGTGGLATTIAGAVGFAGRQEGGKTVVDVQVRNGEARLGFIPLGRLPRI</sequence>
<accession>A0A175RX88</accession>
<keyword evidence="2" id="KW-0472">Membrane</keyword>
<name>A0A175RX88_9HYPH</name>
<keyword evidence="2" id="KW-0812">Transmembrane</keyword>
<protein>
    <recommendedName>
        <fullName evidence="5">DUF2125 domain-containing protein</fullName>
    </recommendedName>
</protein>
<evidence type="ECO:0000256" key="2">
    <source>
        <dbReference type="SAM" id="Phobius"/>
    </source>
</evidence>
<dbReference type="Proteomes" id="UP000078529">
    <property type="component" value="Unassembled WGS sequence"/>
</dbReference>
<dbReference type="EMBL" id="LDQA01000007">
    <property type="protein sequence ID" value="KTR08003.1"/>
    <property type="molecule type" value="Genomic_DNA"/>
</dbReference>
<dbReference type="AlphaFoldDB" id="A0A175RX88"/>
<proteinExistence type="predicted"/>
<dbReference type="Pfam" id="PF09898">
    <property type="entry name" value="DUF2125"/>
    <property type="match status" value="1"/>
</dbReference>
<organism evidence="3 4">
    <name type="scientific">Aureimonas ureilytica</name>
    <dbReference type="NCBI Taxonomy" id="401562"/>
    <lineage>
        <taxon>Bacteria</taxon>
        <taxon>Pseudomonadati</taxon>
        <taxon>Pseudomonadota</taxon>
        <taxon>Alphaproteobacteria</taxon>
        <taxon>Hyphomicrobiales</taxon>
        <taxon>Aurantimonadaceae</taxon>
        <taxon>Aureimonas</taxon>
    </lineage>
</organism>
<keyword evidence="2" id="KW-1133">Transmembrane helix</keyword>